<evidence type="ECO:0000259" key="2">
    <source>
        <dbReference type="Pfam" id="PF01408"/>
    </source>
</evidence>
<dbReference type="SUPFAM" id="SSF55347">
    <property type="entry name" value="Glyceraldehyde-3-phosphate dehydrogenase-like, C-terminal domain"/>
    <property type="match status" value="1"/>
</dbReference>
<dbReference type="Pfam" id="PF01408">
    <property type="entry name" value="GFO_IDH_MocA"/>
    <property type="match status" value="1"/>
</dbReference>
<evidence type="ECO:0000259" key="3">
    <source>
        <dbReference type="Pfam" id="PF22725"/>
    </source>
</evidence>
<accession>A0ABP9I183</accession>
<feature type="domain" description="Gfo/Idh/MocA-like oxidoreductase N-terminal" evidence="2">
    <location>
        <begin position="16"/>
        <end position="139"/>
    </location>
</feature>
<proteinExistence type="predicted"/>
<name>A0ABP9I183_9ACTN</name>
<gene>
    <name evidence="4" type="ORF">GCM10023225_24110</name>
</gene>
<dbReference type="PANTHER" id="PTHR43818:SF11">
    <property type="entry name" value="BCDNA.GH03377"/>
    <property type="match status" value="1"/>
</dbReference>
<evidence type="ECO:0000313" key="5">
    <source>
        <dbReference type="Proteomes" id="UP001501195"/>
    </source>
</evidence>
<dbReference type="Pfam" id="PF22725">
    <property type="entry name" value="GFO_IDH_MocA_C3"/>
    <property type="match status" value="1"/>
</dbReference>
<dbReference type="SUPFAM" id="SSF51735">
    <property type="entry name" value="NAD(P)-binding Rossmann-fold domains"/>
    <property type="match status" value="1"/>
</dbReference>
<dbReference type="InterPro" id="IPR000683">
    <property type="entry name" value="Gfo/Idh/MocA-like_OxRdtase_N"/>
</dbReference>
<dbReference type="Gene3D" id="3.40.50.720">
    <property type="entry name" value="NAD(P)-binding Rossmann-like Domain"/>
    <property type="match status" value="1"/>
</dbReference>
<dbReference type="InterPro" id="IPR050463">
    <property type="entry name" value="Gfo/Idh/MocA_oxidrdct_glycsds"/>
</dbReference>
<comment type="caution">
    <text evidence="4">The sequence shown here is derived from an EMBL/GenBank/DDBJ whole genome shotgun (WGS) entry which is preliminary data.</text>
</comment>
<sequence length="397" mass="41669">MTTNGATVQPVAAEPVRIALAGAHGFGIQHLRGIAELQAAGAARLVGVADPVPPDPATLPGGDTAGVVVTAGLGDLLAAVRADVVVVATPIHTHAALAETALLAGADVLLEKPTAASLAEFDRLRALLARTGRRCQVGFQSLGGGGVDELIALLRRGELGDDVRVAATGTWVRPLAYWRRSRWAGRRRLDGTDVVDGVLTNPLAHAVATALRVAGARRSGDVERVETDLYRVNDVECDDTSVVRVATSGGVPVLVAATLCAREQSEPLVTVRGSRGHAVLHYTSDVLDVHVQGREPTSVRHPRRTLLADLLQRRADGGPLICALEDTGAFMRVLDAVRTAEEPRPVPAAHVDWHGDGEQAHPVLRDVEGWVRRAAAENRTFSELGAPWAAPAPVGSA</sequence>
<feature type="domain" description="GFO/IDH/MocA-like oxidoreductase" evidence="3">
    <location>
        <begin position="150"/>
        <end position="278"/>
    </location>
</feature>
<organism evidence="4 5">
    <name type="scientific">Kineococcus glutinatus</name>
    <dbReference type="NCBI Taxonomy" id="1070872"/>
    <lineage>
        <taxon>Bacteria</taxon>
        <taxon>Bacillati</taxon>
        <taxon>Actinomycetota</taxon>
        <taxon>Actinomycetes</taxon>
        <taxon>Kineosporiales</taxon>
        <taxon>Kineosporiaceae</taxon>
        <taxon>Kineococcus</taxon>
    </lineage>
</organism>
<dbReference type="InterPro" id="IPR055170">
    <property type="entry name" value="GFO_IDH_MocA-like_dom"/>
</dbReference>
<reference evidence="5" key="1">
    <citation type="journal article" date="2019" name="Int. J. Syst. Evol. Microbiol.">
        <title>The Global Catalogue of Microorganisms (GCM) 10K type strain sequencing project: providing services to taxonomists for standard genome sequencing and annotation.</title>
        <authorList>
            <consortium name="The Broad Institute Genomics Platform"/>
            <consortium name="The Broad Institute Genome Sequencing Center for Infectious Disease"/>
            <person name="Wu L."/>
            <person name="Ma J."/>
        </authorList>
    </citation>
    <scope>NUCLEOTIDE SEQUENCE [LARGE SCALE GENOMIC DNA]</scope>
    <source>
        <strain evidence="5">JCM 18126</strain>
    </source>
</reference>
<dbReference type="Gene3D" id="3.30.360.10">
    <property type="entry name" value="Dihydrodipicolinate Reductase, domain 2"/>
    <property type="match status" value="1"/>
</dbReference>
<dbReference type="RefSeq" id="WP_345712827.1">
    <property type="nucleotide sequence ID" value="NZ_BAABIL010000372.1"/>
</dbReference>
<dbReference type="InterPro" id="IPR036291">
    <property type="entry name" value="NAD(P)-bd_dom_sf"/>
</dbReference>
<dbReference type="Proteomes" id="UP001501195">
    <property type="component" value="Unassembled WGS sequence"/>
</dbReference>
<evidence type="ECO:0000313" key="4">
    <source>
        <dbReference type="EMBL" id="GAA4984102.1"/>
    </source>
</evidence>
<keyword evidence="5" id="KW-1185">Reference proteome</keyword>
<protein>
    <submittedName>
        <fullName evidence="4">Gfo/Idh/MocA family oxidoreductase</fullName>
    </submittedName>
</protein>
<dbReference type="PANTHER" id="PTHR43818">
    <property type="entry name" value="BCDNA.GH03377"/>
    <property type="match status" value="1"/>
</dbReference>
<evidence type="ECO:0000256" key="1">
    <source>
        <dbReference type="ARBA" id="ARBA00023002"/>
    </source>
</evidence>
<keyword evidence="1" id="KW-0560">Oxidoreductase</keyword>
<dbReference type="EMBL" id="BAABIL010000372">
    <property type="protein sequence ID" value="GAA4984102.1"/>
    <property type="molecule type" value="Genomic_DNA"/>
</dbReference>